<feature type="compositionally biased region" description="Basic and acidic residues" evidence="1">
    <location>
        <begin position="297"/>
        <end position="309"/>
    </location>
</feature>
<feature type="region of interest" description="Disordered" evidence="1">
    <location>
        <begin position="276"/>
        <end position="348"/>
    </location>
</feature>
<dbReference type="AlphaFoldDB" id="A0A1D8S682"/>
<feature type="region of interest" description="Disordered" evidence="1">
    <location>
        <begin position="45"/>
        <end position="67"/>
    </location>
</feature>
<feature type="region of interest" description="Disordered" evidence="1">
    <location>
        <begin position="427"/>
        <end position="468"/>
    </location>
</feature>
<dbReference type="GeneID" id="29829665"/>
<protein>
    <submittedName>
        <fullName evidence="3">Cobalamin biosynthesis protein CobT</fullName>
    </submittedName>
</protein>
<dbReference type="KEGG" id="halh:HTSR_1678"/>
<dbReference type="Proteomes" id="UP000185608">
    <property type="component" value="Chromosome"/>
</dbReference>
<feature type="region of interest" description="Disordered" evidence="1">
    <location>
        <begin position="1"/>
        <end position="31"/>
    </location>
</feature>
<feature type="compositionally biased region" description="Basic and acidic residues" evidence="1">
    <location>
        <begin position="402"/>
        <end position="415"/>
    </location>
</feature>
<dbReference type="Gene3D" id="3.40.50.410">
    <property type="entry name" value="von Willebrand factor, type A domain"/>
    <property type="match status" value="1"/>
</dbReference>
<dbReference type="InterPro" id="IPR002035">
    <property type="entry name" value="VWF_A"/>
</dbReference>
<dbReference type="Pfam" id="PF13519">
    <property type="entry name" value="VWA_2"/>
    <property type="match status" value="1"/>
</dbReference>
<dbReference type="EMBL" id="CP016070">
    <property type="protein sequence ID" value="AOW80848.1"/>
    <property type="molecule type" value="Genomic_DNA"/>
</dbReference>
<evidence type="ECO:0000313" key="3">
    <source>
        <dbReference type="EMBL" id="AOW80848.1"/>
    </source>
</evidence>
<dbReference type="InterPro" id="IPR036465">
    <property type="entry name" value="vWFA_dom_sf"/>
</dbReference>
<feature type="compositionally biased region" description="Basic residues" evidence="1">
    <location>
        <begin position="427"/>
        <end position="441"/>
    </location>
</feature>
<sequence>MRLTPDSDPEAVAARLAGSEPRRLGSARADRLQRDARIRTGQWELSVRIEPDHPPATIESTEPPTIVVSGDRVPQPVTNYRAAEWDLLVQRVWVAHAMAHLEYSDVADLGERLREIESGYRPVAGAIWNALEDAAIEAAIRTQFPNYGPWFEQVRTNLLAGVGPGIHDPAGGQVYPLVHAAVLAILDGTAVDSGAITRLLDPADSSHHFYTAADRRRFVTDVLPVVTETAESIPTISDPVERNRQAIACFEAIRPPIAAARADGRAQVAARTDAWGMPDDAARSQQIGSPAPLPAVDRTEHDQAGDAVHDQSPVSSPGDVSPASEADAADRDVEIDPEADPANVETVTDEQLADDLAAEVAAGRDRDGPADRAANLEHLQDAVSAAESELESAGVVVPTDDPTPHEPTARAAREDGTRLARVLRNRFQKERKRSTRRNQRRGRLDPAALHRTATGDRRVKQRRERPDESDHHCLFVLDRSGSMRQHVRVAERAMGMLAVALEAVDVEVSVLELLDKEVRLAKPGDRTVEQSTGRLYHGDAGGGTPLTDTLHIARELLKAESGTRFVIVVTDGRPSDPNRYREALSRFTVPVLGINLTTEAAAGESEFHRQVTVAPETRDLRRALRQLVQEVLFE</sequence>
<dbReference type="STRING" id="1873524.HSR6_1746"/>
<dbReference type="CDD" id="cd00198">
    <property type="entry name" value="vWFA"/>
    <property type="match status" value="1"/>
</dbReference>
<feature type="region of interest" description="Disordered" evidence="1">
    <location>
        <begin position="389"/>
        <end position="415"/>
    </location>
</feature>
<accession>A0A1D8S682</accession>
<reference evidence="3 4" key="1">
    <citation type="submission" date="2016-06" db="EMBL/GenBank/DDBJ databases">
        <title>Discovery of anaerobic lithoheterotrophic haloarchaeon capable of sulfur respiration by hydrogen and formate.</title>
        <authorList>
            <person name="Sorokin D.Y."/>
            <person name="Kublanov I.V."/>
            <person name="Roman P."/>
            <person name="Sinninghe Damste J.S."/>
            <person name="Golyshin P.N."/>
            <person name="Rojo D."/>
            <person name="Ciordia S."/>
            <person name="Mena Md.C."/>
            <person name="Ferrer M."/>
            <person name="Smedile F."/>
            <person name="Messina E."/>
            <person name="La Cono V."/>
            <person name="Yakimov M.M."/>
        </authorList>
    </citation>
    <scope>NUCLEOTIDE SEQUENCE [LARGE SCALE GENOMIC DNA]</scope>
    <source>
        <strain evidence="3 4">HTSR1</strain>
    </source>
</reference>
<evidence type="ECO:0000313" key="4">
    <source>
        <dbReference type="Proteomes" id="UP000185608"/>
    </source>
</evidence>
<evidence type="ECO:0000256" key="1">
    <source>
        <dbReference type="SAM" id="MobiDB-lite"/>
    </source>
</evidence>
<feature type="domain" description="VWFA" evidence="2">
    <location>
        <begin position="470"/>
        <end position="632"/>
    </location>
</feature>
<dbReference type="SUPFAM" id="SSF53300">
    <property type="entry name" value="vWA-like"/>
    <property type="match status" value="1"/>
</dbReference>
<feature type="compositionally biased region" description="Basic and acidic residues" evidence="1">
    <location>
        <begin position="453"/>
        <end position="468"/>
    </location>
</feature>
<proteinExistence type="predicted"/>
<dbReference type="SMART" id="SM00327">
    <property type="entry name" value="VWA"/>
    <property type="match status" value="1"/>
</dbReference>
<dbReference type="RefSeq" id="WP_070365511.1">
    <property type="nucleotide sequence ID" value="NZ_CP016070.1"/>
</dbReference>
<feature type="compositionally biased region" description="Basic and acidic residues" evidence="1">
    <location>
        <begin position="20"/>
        <end position="31"/>
    </location>
</feature>
<evidence type="ECO:0000259" key="2">
    <source>
        <dbReference type="SMART" id="SM00327"/>
    </source>
</evidence>
<organism evidence="3 4">
    <name type="scientific">Halodesulfurarchaeum formicicum</name>
    <dbReference type="NCBI Taxonomy" id="1873524"/>
    <lineage>
        <taxon>Archaea</taxon>
        <taxon>Methanobacteriati</taxon>
        <taxon>Methanobacteriota</taxon>
        <taxon>Stenosarchaea group</taxon>
        <taxon>Halobacteria</taxon>
        <taxon>Halobacteriales</taxon>
        <taxon>Halobacteriaceae</taxon>
        <taxon>Halodesulfurarchaeum</taxon>
    </lineage>
</organism>
<name>A0A1D8S682_9EURY</name>
<gene>
    <name evidence="3" type="ORF">HTSR_1678</name>
</gene>